<dbReference type="PROSITE" id="PS51012">
    <property type="entry name" value="ABC_TM2"/>
    <property type="match status" value="1"/>
</dbReference>
<dbReference type="RefSeq" id="WP_141927561.1">
    <property type="nucleotide sequence ID" value="NZ_BAABCI010000015.1"/>
</dbReference>
<dbReference type="OrthoDB" id="9778589at2"/>
<keyword evidence="2 6" id="KW-0812">Transmembrane</keyword>
<dbReference type="EMBL" id="VFMO01000001">
    <property type="protein sequence ID" value="TQJ13452.1"/>
    <property type="molecule type" value="Genomic_DNA"/>
</dbReference>
<dbReference type="Pfam" id="PF12698">
    <property type="entry name" value="ABC2_membrane_3"/>
    <property type="match status" value="1"/>
</dbReference>
<keyword evidence="3 6" id="KW-1133">Transmembrane helix</keyword>
<comment type="subcellular location">
    <subcellularLocation>
        <location evidence="1">Membrane</location>
        <topology evidence="1">Multi-pass membrane protein</topology>
    </subcellularLocation>
</comment>
<feature type="transmembrane region" description="Helical" evidence="6">
    <location>
        <begin position="348"/>
        <end position="370"/>
    </location>
</feature>
<evidence type="ECO:0000256" key="3">
    <source>
        <dbReference type="ARBA" id="ARBA00022989"/>
    </source>
</evidence>
<dbReference type="PANTHER" id="PTHR43027:SF1">
    <property type="entry name" value="DOXORUBICIN RESISTANCE ABC TRANSPORTER PERMEASE PROTEIN DRRC-RELATED"/>
    <property type="match status" value="1"/>
</dbReference>
<dbReference type="AlphaFoldDB" id="A0A542EDP7"/>
<evidence type="ECO:0000256" key="4">
    <source>
        <dbReference type="ARBA" id="ARBA00023136"/>
    </source>
</evidence>
<comment type="caution">
    <text evidence="8">The sequence shown here is derived from an EMBL/GenBank/DDBJ whole genome shotgun (WGS) entry which is preliminary data.</text>
</comment>
<dbReference type="GO" id="GO:0016020">
    <property type="term" value="C:membrane"/>
    <property type="evidence" value="ECO:0007669"/>
    <property type="project" value="UniProtKB-SubCell"/>
</dbReference>
<gene>
    <name evidence="8" type="ORF">FB459_0870</name>
</gene>
<dbReference type="InterPro" id="IPR047817">
    <property type="entry name" value="ABC2_TM_bact-type"/>
</dbReference>
<keyword evidence="4 6" id="KW-0472">Membrane</keyword>
<evidence type="ECO:0000256" key="1">
    <source>
        <dbReference type="ARBA" id="ARBA00004141"/>
    </source>
</evidence>
<feature type="region of interest" description="Disordered" evidence="5">
    <location>
        <begin position="1"/>
        <end position="21"/>
    </location>
</feature>
<evidence type="ECO:0000256" key="6">
    <source>
        <dbReference type="SAM" id="Phobius"/>
    </source>
</evidence>
<feature type="domain" description="ABC transmembrane type-2" evidence="7">
    <location>
        <begin position="143"/>
        <end position="373"/>
    </location>
</feature>
<dbReference type="GO" id="GO:0140359">
    <property type="term" value="F:ABC-type transporter activity"/>
    <property type="evidence" value="ECO:0007669"/>
    <property type="project" value="InterPro"/>
</dbReference>
<protein>
    <submittedName>
        <fullName evidence="8">ABC-2 type transport system permease protein</fullName>
    </submittedName>
</protein>
<feature type="transmembrane region" description="Helical" evidence="6">
    <location>
        <begin position="260"/>
        <end position="282"/>
    </location>
</feature>
<organism evidence="8 9">
    <name type="scientific">Yimella lutea</name>
    <dbReference type="NCBI Taxonomy" id="587872"/>
    <lineage>
        <taxon>Bacteria</taxon>
        <taxon>Bacillati</taxon>
        <taxon>Actinomycetota</taxon>
        <taxon>Actinomycetes</taxon>
        <taxon>Micrococcales</taxon>
        <taxon>Dermacoccaceae</taxon>
        <taxon>Yimella</taxon>
    </lineage>
</organism>
<evidence type="ECO:0000259" key="7">
    <source>
        <dbReference type="PROSITE" id="PS51012"/>
    </source>
</evidence>
<name>A0A542EDP7_9MICO</name>
<evidence type="ECO:0000256" key="5">
    <source>
        <dbReference type="SAM" id="MobiDB-lite"/>
    </source>
</evidence>
<feature type="transmembrane region" description="Helical" evidence="6">
    <location>
        <begin position="42"/>
        <end position="60"/>
    </location>
</feature>
<evidence type="ECO:0000256" key="2">
    <source>
        <dbReference type="ARBA" id="ARBA00022692"/>
    </source>
</evidence>
<keyword evidence="9" id="KW-1185">Reference proteome</keyword>
<feature type="transmembrane region" description="Helical" evidence="6">
    <location>
        <begin position="226"/>
        <end position="254"/>
    </location>
</feature>
<feature type="compositionally biased region" description="Basic and acidic residues" evidence="5">
    <location>
        <begin position="1"/>
        <end position="10"/>
    </location>
</feature>
<dbReference type="InterPro" id="IPR052902">
    <property type="entry name" value="ABC-2_transporter"/>
</dbReference>
<sequence length="374" mass="40221">MSHTTEETRAPEQTGRTQLGKPKGFATLARAQWKAFIRDKQILFWMLAFPLAFLLLFGVLNGSSGDAPKTEMTQVGSVQFVDRMPADAKKQWDELFEVTKTSDRDAALAKLKKGDTDAVLEQTGGGLVLHYSSADQVRAATVQGTVSSFVDRSNLAIAGVKPAVSLQAQPVEDASLKPIQYLTPGLLGFALAMGGTFGGAMTLVNWRKTKLLRRMRLTPTNTWDLVASRVVVSMVIAVLQFVLFIAVAMAVFGLKLTGSWYMALPLALCGMLVFMAIGLIAGSVSKSEEAASGLANLIVLPMSFLGGAFIPLDFAPAWLKTVANFLPMGHLTEGMLDVMVRGEGPTAALMPMAILLAFAAAFTLIAAKIFRWED</sequence>
<feature type="transmembrane region" description="Helical" evidence="6">
    <location>
        <begin position="186"/>
        <end position="206"/>
    </location>
</feature>
<feature type="transmembrane region" description="Helical" evidence="6">
    <location>
        <begin position="294"/>
        <end position="319"/>
    </location>
</feature>
<evidence type="ECO:0000313" key="9">
    <source>
        <dbReference type="Proteomes" id="UP000320806"/>
    </source>
</evidence>
<dbReference type="InterPro" id="IPR013525">
    <property type="entry name" value="ABC2_TM"/>
</dbReference>
<accession>A0A542EDP7</accession>
<dbReference type="PANTHER" id="PTHR43027">
    <property type="entry name" value="DOXORUBICIN RESISTANCE ABC TRANSPORTER PERMEASE PROTEIN DRRC-RELATED"/>
    <property type="match status" value="1"/>
</dbReference>
<reference evidence="8 9" key="1">
    <citation type="submission" date="2019-06" db="EMBL/GenBank/DDBJ databases">
        <title>Sequencing the genomes of 1000 actinobacteria strains.</title>
        <authorList>
            <person name="Klenk H.-P."/>
        </authorList>
    </citation>
    <scope>NUCLEOTIDE SEQUENCE [LARGE SCALE GENOMIC DNA]</scope>
    <source>
        <strain evidence="8 9">DSM 19828</strain>
    </source>
</reference>
<dbReference type="Proteomes" id="UP000320806">
    <property type="component" value="Unassembled WGS sequence"/>
</dbReference>
<evidence type="ECO:0000313" key="8">
    <source>
        <dbReference type="EMBL" id="TQJ13452.1"/>
    </source>
</evidence>
<proteinExistence type="predicted"/>